<comment type="caution">
    <text evidence="1">The sequence shown here is derived from an EMBL/GenBank/DDBJ whole genome shotgun (WGS) entry which is preliminary data.</text>
</comment>
<dbReference type="AlphaFoldDB" id="A0A429JWG4"/>
<organism evidence="1 2">
    <name type="scientific">Acinetobacter pittii</name>
    <name type="common">Acinetobacter genomosp. 3</name>
    <dbReference type="NCBI Taxonomy" id="48296"/>
    <lineage>
        <taxon>Bacteria</taxon>
        <taxon>Pseudomonadati</taxon>
        <taxon>Pseudomonadota</taxon>
        <taxon>Gammaproteobacteria</taxon>
        <taxon>Moraxellales</taxon>
        <taxon>Moraxellaceae</taxon>
        <taxon>Acinetobacter</taxon>
        <taxon>Acinetobacter calcoaceticus/baumannii complex</taxon>
    </lineage>
</organism>
<accession>A0A429JWG4</accession>
<dbReference type="Proteomes" id="UP000271320">
    <property type="component" value="Unassembled WGS sequence"/>
</dbReference>
<dbReference type="EMBL" id="RFEW01000022">
    <property type="protein sequence ID" value="RSO54881.1"/>
    <property type="molecule type" value="Genomic_DNA"/>
</dbReference>
<evidence type="ECO:0000313" key="1">
    <source>
        <dbReference type="EMBL" id="RSO54881.1"/>
    </source>
</evidence>
<sequence>MIGQQRNILATLGIDVWIPKTQVCQKNNAQSLWRDQAAPEGEPIILPSKNNPVVEQPTKPQVNEVPKVEPEIAVPLPVEVPPVVSPRTEVQAPVVTIASFELQAFALEKCVIFLDVTNLSEEEEKQLWNNIQKAKIGQYAELKWPFPLASYQDQRGAGSYIQGFLDAVAADKKILCLGECSYIQHANIIHLASLKEMLEKPLLKKRLWQLMQDNNE</sequence>
<dbReference type="RefSeq" id="WP_017386499.1">
    <property type="nucleotide sequence ID" value="NZ_BKDB01000029.1"/>
</dbReference>
<gene>
    <name evidence="1" type="ORF">EA752_18380</name>
</gene>
<name>A0A429JWG4_ACIPI</name>
<proteinExistence type="predicted"/>
<evidence type="ECO:0000313" key="2">
    <source>
        <dbReference type="Proteomes" id="UP000271320"/>
    </source>
</evidence>
<protein>
    <submittedName>
        <fullName evidence="1">Uncharacterized protein</fullName>
    </submittedName>
</protein>
<reference evidence="1 2" key="1">
    <citation type="submission" date="2018-10" db="EMBL/GenBank/DDBJ databases">
        <title>GWAS and RNA-Seq identify cryptic mechanisms of antimicrobial resistance in Acinetobacter baumannii.</title>
        <authorList>
            <person name="Sahl J.W."/>
        </authorList>
    </citation>
    <scope>NUCLEOTIDE SEQUENCE [LARGE SCALE GENOMIC DNA]</scope>
    <source>
        <strain evidence="1 2">TG41884</strain>
    </source>
</reference>